<keyword evidence="6 8" id="KW-0472">Membrane</keyword>
<evidence type="ECO:0000256" key="2">
    <source>
        <dbReference type="ARBA" id="ARBA00010992"/>
    </source>
</evidence>
<proteinExistence type="inferred from homology"/>
<feature type="transmembrane region" description="Helical" evidence="8">
    <location>
        <begin position="81"/>
        <end position="102"/>
    </location>
</feature>
<evidence type="ECO:0000256" key="3">
    <source>
        <dbReference type="ARBA" id="ARBA00022448"/>
    </source>
</evidence>
<comment type="subcellular location">
    <subcellularLocation>
        <location evidence="1">Membrane</location>
        <topology evidence="1">Multi-pass membrane protein</topology>
    </subcellularLocation>
</comment>
<dbReference type="PRINTS" id="PR00171">
    <property type="entry name" value="SUGRTRNSPORT"/>
</dbReference>
<dbReference type="InterPro" id="IPR020846">
    <property type="entry name" value="MFS_dom"/>
</dbReference>
<comment type="similarity">
    <text evidence="2 7">Belongs to the major facilitator superfamily. Sugar transporter (TC 2.A.1.1) family.</text>
</comment>
<evidence type="ECO:0000313" key="10">
    <source>
        <dbReference type="EMBL" id="KAJ5413940.1"/>
    </source>
</evidence>
<evidence type="ECO:0000256" key="6">
    <source>
        <dbReference type="ARBA" id="ARBA00023136"/>
    </source>
</evidence>
<dbReference type="AlphaFoldDB" id="A0A9W9WAR3"/>
<dbReference type="PANTHER" id="PTHR48022">
    <property type="entry name" value="PLASTIDIC GLUCOSE TRANSPORTER 4"/>
    <property type="match status" value="1"/>
</dbReference>
<dbReference type="InterPro" id="IPR036259">
    <property type="entry name" value="MFS_trans_sf"/>
</dbReference>
<feature type="transmembrane region" description="Helical" evidence="8">
    <location>
        <begin position="12"/>
        <end position="28"/>
    </location>
</feature>
<evidence type="ECO:0000259" key="9">
    <source>
        <dbReference type="PROSITE" id="PS50850"/>
    </source>
</evidence>
<evidence type="ECO:0000256" key="1">
    <source>
        <dbReference type="ARBA" id="ARBA00004141"/>
    </source>
</evidence>
<evidence type="ECO:0000256" key="7">
    <source>
        <dbReference type="RuleBase" id="RU003346"/>
    </source>
</evidence>
<evidence type="ECO:0000256" key="5">
    <source>
        <dbReference type="ARBA" id="ARBA00022989"/>
    </source>
</evidence>
<dbReference type="PROSITE" id="PS50850">
    <property type="entry name" value="MFS"/>
    <property type="match status" value="1"/>
</dbReference>
<reference evidence="10" key="2">
    <citation type="journal article" date="2023" name="IMA Fungus">
        <title>Comparative genomic study of the Penicillium genus elucidates a diverse pangenome and 15 lateral gene transfer events.</title>
        <authorList>
            <person name="Petersen C."/>
            <person name="Sorensen T."/>
            <person name="Nielsen M.R."/>
            <person name="Sondergaard T.E."/>
            <person name="Sorensen J.L."/>
            <person name="Fitzpatrick D.A."/>
            <person name="Frisvad J.C."/>
            <person name="Nielsen K.L."/>
        </authorList>
    </citation>
    <scope>NUCLEOTIDE SEQUENCE</scope>
    <source>
        <strain evidence="10">IBT 29677</strain>
    </source>
</reference>
<feature type="transmembrane region" description="Helical" evidence="8">
    <location>
        <begin position="263"/>
        <end position="284"/>
    </location>
</feature>
<feature type="transmembrane region" description="Helical" evidence="8">
    <location>
        <begin position="171"/>
        <end position="192"/>
    </location>
</feature>
<dbReference type="GO" id="GO:0016020">
    <property type="term" value="C:membrane"/>
    <property type="evidence" value="ECO:0007669"/>
    <property type="project" value="UniProtKB-SubCell"/>
</dbReference>
<dbReference type="OrthoDB" id="6133115at2759"/>
<feature type="transmembrane region" description="Helical" evidence="8">
    <location>
        <begin position="424"/>
        <end position="444"/>
    </location>
</feature>
<feature type="transmembrane region" description="Helical" evidence="8">
    <location>
        <begin position="331"/>
        <end position="351"/>
    </location>
</feature>
<dbReference type="NCBIfam" id="TIGR00879">
    <property type="entry name" value="SP"/>
    <property type="match status" value="1"/>
</dbReference>
<comment type="caution">
    <text evidence="10">The sequence shown here is derived from an EMBL/GenBank/DDBJ whole genome shotgun (WGS) entry which is preliminary data.</text>
</comment>
<keyword evidence="3 7" id="KW-0813">Transport</keyword>
<keyword evidence="4 8" id="KW-0812">Transmembrane</keyword>
<dbReference type="EMBL" id="JAPZBU010000003">
    <property type="protein sequence ID" value="KAJ5413940.1"/>
    <property type="molecule type" value="Genomic_DNA"/>
</dbReference>
<dbReference type="GeneID" id="81364184"/>
<dbReference type="SUPFAM" id="SSF103473">
    <property type="entry name" value="MFS general substrate transporter"/>
    <property type="match status" value="1"/>
</dbReference>
<protein>
    <recommendedName>
        <fullName evidence="9">Major facilitator superfamily (MFS) profile domain-containing protein</fullName>
    </recommendedName>
</protein>
<dbReference type="RefSeq" id="XP_056493786.1">
    <property type="nucleotide sequence ID" value="XM_056625204.1"/>
</dbReference>
<keyword evidence="11" id="KW-1185">Reference proteome</keyword>
<feature type="domain" description="Major facilitator superfamily (MFS) profile" evidence="9">
    <location>
        <begin position="15"/>
        <end position="448"/>
    </location>
</feature>
<dbReference type="Gene3D" id="1.20.1250.20">
    <property type="entry name" value="MFS general substrate transporter like domains"/>
    <property type="match status" value="1"/>
</dbReference>
<accession>A0A9W9WAR3</accession>
<dbReference type="InterPro" id="IPR003663">
    <property type="entry name" value="Sugar/inositol_transpt"/>
</dbReference>
<sequence>MVSLGLSGRSLMAGISCSTGMGFVIFGYDDGVIGGLLTADAFKETFHLSSSMEGTVTALFVIGCLFGCLGTSFCNGRWGRLAIAQVGSGILSVGAILQASSYTTAQLIVGRIVAGVGLGLISSNLGVWQSELATREIRGMLMAVSLSFLILGQVLAYWIDYGLSVYESSVSWRFPMAFQAFLGITLNIMLLFMPESPQWLFQHDRHEEGTDVLRNLRSSRGVLDETALNTTVAEIQDALALESEQKGWMDLLKDDHVRSRRRVFLACLLNACQAWSGSTPISYYTTVIFENSVGFDRNFALLMSGFLQIWFLVASFGTWYSIEKLGRRRSFITSAIGMASVMAIMAAMLAINTHVSGIVAAVMLFAYQAFYTWGFMGGLWCYGPEILPLAHRSKGIGLATAFLWLSTFVVIEIVPVAIENIGWRTYIIFAVFNLAFVPMIYFLYPETAGFSLEAVDLTFMDRSRSPVKKADELWKLIRDGHDVTLTREVDRKHEVEHVEVA</sequence>
<dbReference type="InterPro" id="IPR005828">
    <property type="entry name" value="MFS_sugar_transport-like"/>
</dbReference>
<feature type="transmembrane region" description="Helical" evidence="8">
    <location>
        <begin position="140"/>
        <end position="159"/>
    </location>
</feature>
<dbReference type="GO" id="GO:0005351">
    <property type="term" value="F:carbohydrate:proton symporter activity"/>
    <property type="evidence" value="ECO:0007669"/>
    <property type="project" value="TreeGrafter"/>
</dbReference>
<feature type="transmembrane region" description="Helical" evidence="8">
    <location>
        <begin position="108"/>
        <end position="128"/>
    </location>
</feature>
<keyword evidence="5 8" id="KW-1133">Transmembrane helix</keyword>
<evidence type="ECO:0000313" key="11">
    <source>
        <dbReference type="Proteomes" id="UP001147747"/>
    </source>
</evidence>
<reference evidence="10" key="1">
    <citation type="submission" date="2022-12" db="EMBL/GenBank/DDBJ databases">
        <authorList>
            <person name="Petersen C."/>
        </authorList>
    </citation>
    <scope>NUCLEOTIDE SEQUENCE</scope>
    <source>
        <strain evidence="10">IBT 29677</strain>
    </source>
</reference>
<feature type="transmembrane region" description="Helical" evidence="8">
    <location>
        <begin position="357"/>
        <end position="383"/>
    </location>
</feature>
<dbReference type="Proteomes" id="UP001147747">
    <property type="component" value="Unassembled WGS sequence"/>
</dbReference>
<feature type="transmembrane region" description="Helical" evidence="8">
    <location>
        <begin position="395"/>
        <end position="418"/>
    </location>
</feature>
<organism evidence="10 11">
    <name type="scientific">Penicillium cosmopolitanum</name>
    <dbReference type="NCBI Taxonomy" id="1131564"/>
    <lineage>
        <taxon>Eukaryota</taxon>
        <taxon>Fungi</taxon>
        <taxon>Dikarya</taxon>
        <taxon>Ascomycota</taxon>
        <taxon>Pezizomycotina</taxon>
        <taxon>Eurotiomycetes</taxon>
        <taxon>Eurotiomycetidae</taxon>
        <taxon>Eurotiales</taxon>
        <taxon>Aspergillaceae</taxon>
        <taxon>Penicillium</taxon>
    </lineage>
</organism>
<evidence type="ECO:0000256" key="8">
    <source>
        <dbReference type="SAM" id="Phobius"/>
    </source>
</evidence>
<dbReference type="InterPro" id="IPR050360">
    <property type="entry name" value="MFS_Sugar_Transporters"/>
</dbReference>
<feature type="transmembrane region" description="Helical" evidence="8">
    <location>
        <begin position="299"/>
        <end position="319"/>
    </location>
</feature>
<evidence type="ECO:0000256" key="4">
    <source>
        <dbReference type="ARBA" id="ARBA00022692"/>
    </source>
</evidence>
<dbReference type="Pfam" id="PF00083">
    <property type="entry name" value="Sugar_tr"/>
    <property type="match status" value="1"/>
</dbReference>
<dbReference type="PANTHER" id="PTHR48022:SF28">
    <property type="entry name" value="MAJOR FACILITATOR SUPERFAMILY (MFS) PROFILE DOMAIN-CONTAINING PROTEIN-RELATED"/>
    <property type="match status" value="1"/>
</dbReference>
<gene>
    <name evidence="10" type="ORF">N7509_000567</name>
</gene>
<name>A0A9W9WAR3_9EURO</name>
<feature type="transmembrane region" description="Helical" evidence="8">
    <location>
        <begin position="48"/>
        <end position="69"/>
    </location>
</feature>